<proteinExistence type="predicted"/>
<evidence type="ECO:0000313" key="2">
    <source>
        <dbReference type="Proteomes" id="UP000789901"/>
    </source>
</evidence>
<sequence>MATSETPRDHKNHLARKSLLMAKQLEHHHAQQREAYRLHTKANSSEQADYQCNTRRGAYMHHIQQKHASNAACMQMYNTATVGCYELGSMNVECSHCYALY</sequence>
<comment type="caution">
    <text evidence="1">The sequence shown here is derived from an EMBL/GenBank/DDBJ whole genome shotgun (WGS) entry which is preliminary data.</text>
</comment>
<keyword evidence="2" id="KW-1185">Reference proteome</keyword>
<dbReference type="Proteomes" id="UP000789901">
    <property type="component" value="Unassembled WGS sequence"/>
</dbReference>
<organism evidence="1 2">
    <name type="scientific">Gigaspora margarita</name>
    <dbReference type="NCBI Taxonomy" id="4874"/>
    <lineage>
        <taxon>Eukaryota</taxon>
        <taxon>Fungi</taxon>
        <taxon>Fungi incertae sedis</taxon>
        <taxon>Mucoromycota</taxon>
        <taxon>Glomeromycotina</taxon>
        <taxon>Glomeromycetes</taxon>
        <taxon>Diversisporales</taxon>
        <taxon>Gigasporaceae</taxon>
        <taxon>Gigaspora</taxon>
    </lineage>
</organism>
<dbReference type="EMBL" id="CAJVQB010009376">
    <property type="protein sequence ID" value="CAG8729505.1"/>
    <property type="molecule type" value="Genomic_DNA"/>
</dbReference>
<gene>
    <name evidence="1" type="ORF">GMARGA_LOCUS14261</name>
</gene>
<protein>
    <submittedName>
        <fullName evidence="1">19337_t:CDS:1</fullName>
    </submittedName>
</protein>
<evidence type="ECO:0000313" key="1">
    <source>
        <dbReference type="EMBL" id="CAG8729505.1"/>
    </source>
</evidence>
<reference evidence="1 2" key="1">
    <citation type="submission" date="2021-06" db="EMBL/GenBank/DDBJ databases">
        <authorList>
            <person name="Kallberg Y."/>
            <person name="Tangrot J."/>
            <person name="Rosling A."/>
        </authorList>
    </citation>
    <scope>NUCLEOTIDE SEQUENCE [LARGE SCALE GENOMIC DNA]</scope>
    <source>
        <strain evidence="1 2">120-4 pot B 10/14</strain>
    </source>
</reference>
<accession>A0ABN7V4G7</accession>
<name>A0ABN7V4G7_GIGMA</name>